<dbReference type="AlphaFoldDB" id="A0A4S9X1S1"/>
<evidence type="ECO:0000313" key="3">
    <source>
        <dbReference type="Proteomes" id="UP000309734"/>
    </source>
</evidence>
<proteinExistence type="predicted"/>
<accession>A0A4S9X1S1</accession>
<reference evidence="2 3" key="1">
    <citation type="submission" date="2018-10" db="EMBL/GenBank/DDBJ databases">
        <title>Fifty Aureobasidium pullulans genomes reveal a recombining polyextremotolerant generalist.</title>
        <authorList>
            <person name="Gostincar C."/>
            <person name="Turk M."/>
            <person name="Zajc J."/>
            <person name="Gunde-Cimerman N."/>
        </authorList>
    </citation>
    <scope>NUCLEOTIDE SEQUENCE [LARGE SCALE GENOMIC DNA]</scope>
    <source>
        <strain evidence="2 3">EXF-3519</strain>
    </source>
</reference>
<evidence type="ECO:0000313" key="2">
    <source>
        <dbReference type="EMBL" id="THZ72589.1"/>
    </source>
</evidence>
<feature type="transmembrane region" description="Helical" evidence="1">
    <location>
        <begin position="73"/>
        <end position="95"/>
    </location>
</feature>
<sequence length="156" mass="16739">MDGEMKINPTLVSTDTYNVVADPASSAKASLAEQSFFDASVSSVSPHLTIASHLNLVLCTRSLPNIIMGTPSWAIPVGVLAGLCVICLAFVWWFIPRLYTRGMQADMNRFAAEKAERDRRAASLQEANGGTGDVEAGLAVPAKPVFKYTPPAYTAY</sequence>
<keyword evidence="1" id="KW-0472">Membrane</keyword>
<name>A0A4S9X1S1_AURPU</name>
<comment type="caution">
    <text evidence="2">The sequence shown here is derived from an EMBL/GenBank/DDBJ whole genome shotgun (WGS) entry which is preliminary data.</text>
</comment>
<keyword evidence="1" id="KW-0812">Transmembrane</keyword>
<dbReference type="Proteomes" id="UP000309734">
    <property type="component" value="Unassembled WGS sequence"/>
</dbReference>
<keyword evidence="1" id="KW-1133">Transmembrane helix</keyword>
<dbReference type="EMBL" id="QZBS01000118">
    <property type="protein sequence ID" value="THZ72589.1"/>
    <property type="molecule type" value="Genomic_DNA"/>
</dbReference>
<evidence type="ECO:0000256" key="1">
    <source>
        <dbReference type="SAM" id="Phobius"/>
    </source>
</evidence>
<protein>
    <submittedName>
        <fullName evidence="2">Uncharacterized protein</fullName>
    </submittedName>
</protein>
<gene>
    <name evidence="2" type="ORF">D6C85_04588</name>
</gene>
<organism evidence="2 3">
    <name type="scientific">Aureobasidium pullulans</name>
    <name type="common">Black yeast</name>
    <name type="synonym">Pullularia pullulans</name>
    <dbReference type="NCBI Taxonomy" id="5580"/>
    <lineage>
        <taxon>Eukaryota</taxon>
        <taxon>Fungi</taxon>
        <taxon>Dikarya</taxon>
        <taxon>Ascomycota</taxon>
        <taxon>Pezizomycotina</taxon>
        <taxon>Dothideomycetes</taxon>
        <taxon>Dothideomycetidae</taxon>
        <taxon>Dothideales</taxon>
        <taxon>Saccotheciaceae</taxon>
        <taxon>Aureobasidium</taxon>
    </lineage>
</organism>